<dbReference type="Gene3D" id="1.20.1270.180">
    <property type="match status" value="1"/>
</dbReference>
<dbReference type="PROSITE" id="PS51257">
    <property type="entry name" value="PROKAR_LIPOPROTEIN"/>
    <property type="match status" value="1"/>
</dbReference>
<comment type="caution">
    <text evidence="3">The sequence shown here is derived from an EMBL/GenBank/DDBJ whole genome shotgun (WGS) entry which is preliminary data.</text>
</comment>
<dbReference type="RefSeq" id="WP_065197425.1">
    <property type="nucleotide sequence ID" value="NZ_LYVJ01000001.1"/>
</dbReference>
<accession>A0A1A6Y6P6</accession>
<dbReference type="Pfam" id="PF07007">
    <property type="entry name" value="LprI"/>
    <property type="match status" value="1"/>
</dbReference>
<sequence length="130" mass="14135">MNITRLLVAVALASSAACVHAQAVDDLTPEFRACIRGTTSQVETGHCMSQELVRQDALVAAELKMAGDTARPEIANRLKKAQATWTAFRAQDCETKQAAVTGSGATSQYLECMIHHAMLRKIQLGNYWSL</sequence>
<gene>
    <name evidence="3" type="ORF">A9K58_00290</name>
</gene>
<dbReference type="OrthoDB" id="7340239at2"/>
<feature type="signal peptide" evidence="1">
    <location>
        <begin position="1"/>
        <end position="21"/>
    </location>
</feature>
<name>A0A1A6Y6P6_STEMA</name>
<organism evidence="3 4">
    <name type="scientific">Stenotrophomonas maltophilia</name>
    <name type="common">Pseudomonas maltophilia</name>
    <name type="synonym">Xanthomonas maltophilia</name>
    <dbReference type="NCBI Taxonomy" id="40324"/>
    <lineage>
        <taxon>Bacteria</taxon>
        <taxon>Pseudomonadati</taxon>
        <taxon>Pseudomonadota</taxon>
        <taxon>Gammaproteobacteria</taxon>
        <taxon>Lysobacterales</taxon>
        <taxon>Lysobacteraceae</taxon>
        <taxon>Stenotrophomonas</taxon>
        <taxon>Stenotrophomonas maltophilia group</taxon>
    </lineage>
</organism>
<evidence type="ECO:0000313" key="3">
    <source>
        <dbReference type="EMBL" id="OBU70426.1"/>
    </source>
</evidence>
<dbReference type="InterPro" id="IPR009739">
    <property type="entry name" value="LprI-like_N"/>
</dbReference>
<protein>
    <recommendedName>
        <fullName evidence="2">Lysozyme inhibitor LprI-like N-terminal domain-containing protein</fullName>
    </recommendedName>
</protein>
<proteinExistence type="predicted"/>
<evidence type="ECO:0000313" key="4">
    <source>
        <dbReference type="Proteomes" id="UP000092256"/>
    </source>
</evidence>
<feature type="chain" id="PRO_5008354085" description="Lysozyme inhibitor LprI-like N-terminal domain-containing protein" evidence="1">
    <location>
        <begin position="22"/>
        <end position="130"/>
    </location>
</feature>
<reference evidence="3 4" key="1">
    <citation type="submission" date="2016-05" db="EMBL/GenBank/DDBJ databases">
        <title>Draft Genome Sequences of Stenotrophomonas maltophilia Strains Sm32COP, Sm41DVV, Sm46PAILV, SmF3, SmF22, SmSOFb1 and SmCVFa1, Isolated from Different Manures, in France.</title>
        <authorList>
            <person name="Nazaret S."/>
            <person name="Bodilis J."/>
        </authorList>
    </citation>
    <scope>NUCLEOTIDE SEQUENCE [LARGE SCALE GENOMIC DNA]</scope>
    <source>
        <strain evidence="3 4">Sm46PAILV</strain>
    </source>
</reference>
<dbReference type="Proteomes" id="UP000092256">
    <property type="component" value="Unassembled WGS sequence"/>
</dbReference>
<evidence type="ECO:0000259" key="2">
    <source>
        <dbReference type="Pfam" id="PF07007"/>
    </source>
</evidence>
<evidence type="ECO:0000256" key="1">
    <source>
        <dbReference type="SAM" id="SignalP"/>
    </source>
</evidence>
<feature type="domain" description="Lysozyme inhibitor LprI-like N-terminal" evidence="2">
    <location>
        <begin position="38"/>
        <end position="117"/>
    </location>
</feature>
<keyword evidence="1" id="KW-0732">Signal</keyword>
<dbReference type="EMBL" id="LYVJ01000001">
    <property type="protein sequence ID" value="OBU70426.1"/>
    <property type="molecule type" value="Genomic_DNA"/>
</dbReference>
<dbReference type="AlphaFoldDB" id="A0A1A6Y6P6"/>